<accession>A0A8H9GJC8</accession>
<sequence length="548" mass="57167">MRASVVEPAAGPGPETPDLPPSDLPVVLWPAPFLRAALAGTRGAALARLVADAVDLEGHALGGADEADGAGAGTLPDLPDDALADLVVACGRVQSWAAGVQARVVAERAARESHPLAHSSLVAQVSGELAVTGAEASDVVVRGEAGADHPTVVAALVAGRIDVRKAHTLLRSAARLTTQERAQAIARYLPQAPHRTWRWLQRKLLAFAASLHGAEESARAAAEQRSVQLDRSENDMAWLTSYLPAVDAAAVWGVVDEMAHQLRRVPGEERTLSQLRADSLAGIVTGRLLPAGRLAAESRSLPVPEPDPAPSADGPVCTCGGRAPVVRVTPTRPTVRVTVPATTLLGVDDAPGELAGFGPVPAVTARAVATDATWQRLLTDPVTGVLTDCSTTTYQPGSVLRRAVQARDVTCTFPHCEHPAERADLDHVVPFDHDLDPAGLPPGTPGQTRATNLHALCRRHHLLKTHGGWGVVRDPDTGVTTWIAPSGRVDRRTPTVLDAHVDLAEVDPDTSYDLTLRALTGGGGAGRGGRHPRRGSVAPSGSDAGPPF</sequence>
<organism evidence="2 3">
    <name type="scientific">Promicromonospora citrea</name>
    <dbReference type="NCBI Taxonomy" id="43677"/>
    <lineage>
        <taxon>Bacteria</taxon>
        <taxon>Bacillati</taxon>
        <taxon>Actinomycetota</taxon>
        <taxon>Actinomycetes</taxon>
        <taxon>Micrococcales</taxon>
        <taxon>Promicromonosporaceae</taxon>
        <taxon>Promicromonospora</taxon>
    </lineage>
</organism>
<evidence type="ECO:0000313" key="3">
    <source>
        <dbReference type="Proteomes" id="UP000655589"/>
    </source>
</evidence>
<dbReference type="AlphaFoldDB" id="A0A8H9GJC8"/>
<name>A0A8H9GJC8_9MICO</name>
<gene>
    <name evidence="2" type="ORF">GCM10010102_29570</name>
</gene>
<keyword evidence="3" id="KW-1185">Reference proteome</keyword>
<dbReference type="InterPro" id="IPR003615">
    <property type="entry name" value="HNH_nuc"/>
</dbReference>
<protein>
    <recommendedName>
        <fullName evidence="4">HNH nuclease domain-containing protein</fullName>
    </recommendedName>
</protein>
<dbReference type="Proteomes" id="UP000655589">
    <property type="component" value="Unassembled WGS sequence"/>
</dbReference>
<evidence type="ECO:0008006" key="4">
    <source>
        <dbReference type="Google" id="ProtNLM"/>
    </source>
</evidence>
<evidence type="ECO:0000256" key="1">
    <source>
        <dbReference type="SAM" id="MobiDB-lite"/>
    </source>
</evidence>
<dbReference type="CDD" id="cd00085">
    <property type="entry name" value="HNHc"/>
    <property type="match status" value="1"/>
</dbReference>
<proteinExistence type="predicted"/>
<dbReference type="EMBL" id="BMPT01000012">
    <property type="protein sequence ID" value="GGM32224.1"/>
    <property type="molecule type" value="Genomic_DNA"/>
</dbReference>
<comment type="caution">
    <text evidence="2">The sequence shown here is derived from an EMBL/GenBank/DDBJ whole genome shotgun (WGS) entry which is preliminary data.</text>
</comment>
<feature type="region of interest" description="Disordered" evidence="1">
    <location>
        <begin position="521"/>
        <end position="548"/>
    </location>
</feature>
<reference evidence="2" key="1">
    <citation type="journal article" date="2014" name="Int. J. Syst. Evol. Microbiol.">
        <title>Complete genome sequence of Corynebacterium casei LMG S-19264T (=DSM 44701T), isolated from a smear-ripened cheese.</title>
        <authorList>
            <consortium name="US DOE Joint Genome Institute (JGI-PGF)"/>
            <person name="Walter F."/>
            <person name="Albersmeier A."/>
            <person name="Kalinowski J."/>
            <person name="Ruckert C."/>
        </authorList>
    </citation>
    <scope>NUCLEOTIDE SEQUENCE</scope>
    <source>
        <strain evidence="2">JCM 3051</strain>
    </source>
</reference>
<feature type="region of interest" description="Disordered" evidence="1">
    <location>
        <begin position="1"/>
        <end position="21"/>
    </location>
</feature>
<reference evidence="2" key="2">
    <citation type="submission" date="2020-09" db="EMBL/GenBank/DDBJ databases">
        <authorList>
            <person name="Sun Q."/>
            <person name="Ohkuma M."/>
        </authorList>
    </citation>
    <scope>NUCLEOTIDE SEQUENCE</scope>
    <source>
        <strain evidence="2">JCM 3051</strain>
    </source>
</reference>
<evidence type="ECO:0000313" key="2">
    <source>
        <dbReference type="EMBL" id="GGM32224.1"/>
    </source>
</evidence>